<comment type="subcellular location">
    <subcellularLocation>
        <location evidence="1">Secreted</location>
    </subcellularLocation>
</comment>
<dbReference type="GO" id="GO:0046872">
    <property type="term" value="F:metal ion binding"/>
    <property type="evidence" value="ECO:0007669"/>
    <property type="project" value="UniProtKB-KW"/>
</dbReference>
<evidence type="ECO:0000256" key="5">
    <source>
        <dbReference type="PIRSR" id="PIRSR619791-2"/>
    </source>
</evidence>
<feature type="binding site" description="axial binding residue" evidence="5">
    <location>
        <position position="387"/>
    </location>
    <ligand>
        <name>heme b</name>
        <dbReference type="ChEBI" id="CHEBI:60344"/>
    </ligand>
    <ligandPart>
        <name>Fe</name>
        <dbReference type="ChEBI" id="CHEBI:18248"/>
    </ligandPart>
</feature>
<feature type="region of interest" description="Disordered" evidence="6">
    <location>
        <begin position="255"/>
        <end position="275"/>
    </location>
</feature>
<dbReference type="PANTHER" id="PTHR11475:SF4">
    <property type="entry name" value="CHORION PEROXIDASE"/>
    <property type="match status" value="1"/>
</dbReference>
<organism evidence="7 8">
    <name type="scientific">Adineta steineri</name>
    <dbReference type="NCBI Taxonomy" id="433720"/>
    <lineage>
        <taxon>Eukaryota</taxon>
        <taxon>Metazoa</taxon>
        <taxon>Spiralia</taxon>
        <taxon>Gnathifera</taxon>
        <taxon>Rotifera</taxon>
        <taxon>Eurotatoria</taxon>
        <taxon>Bdelloidea</taxon>
        <taxon>Adinetida</taxon>
        <taxon>Adinetidae</taxon>
        <taxon>Adineta</taxon>
    </lineage>
</organism>
<evidence type="ECO:0000313" key="7">
    <source>
        <dbReference type="EMBL" id="CAF1219277.1"/>
    </source>
</evidence>
<evidence type="ECO:0000256" key="1">
    <source>
        <dbReference type="ARBA" id="ARBA00004613"/>
    </source>
</evidence>
<name>A0A814XR57_9BILA</name>
<keyword evidence="5" id="KW-0408">Iron</keyword>
<dbReference type="AlphaFoldDB" id="A0A814XR57"/>
<proteinExistence type="predicted"/>
<dbReference type="Proteomes" id="UP000663845">
    <property type="component" value="Unassembled WGS sequence"/>
</dbReference>
<comment type="caution">
    <text evidence="7">The sequence shown here is derived from an EMBL/GenBank/DDBJ whole genome shotgun (WGS) entry which is preliminary data.</text>
</comment>
<evidence type="ECO:0000256" key="3">
    <source>
        <dbReference type="ARBA" id="ARBA00022729"/>
    </source>
</evidence>
<dbReference type="PROSITE" id="PS50292">
    <property type="entry name" value="PEROXIDASE_3"/>
    <property type="match status" value="1"/>
</dbReference>
<sequence>MMLSFLNHFGFTLIVLIITVILLNFSLSIDSELSNDANKIRKKRQINKLSETSSSNLSTASECSYKLLDVTCLSDAFYRTFDGVCNNILNPWWGTTNIPFRRLMRANYADGVFSPRNVSKTGDSLPSPRVISNTCSNEIVNTTERSINSFFTTFAQFIDHDLTSAANGRDDIGEQIHCDCEDTENPFCMNIPTPDMPDQLCMLFPRSSAFFEREEACQLDVREQVNQINSYLDASLIYGNDKNKADELRSFKNGQLKSTNQNLPPQTHTGKEGNSCRGAQVGRGCFLCGDTRSNENIGLTSIHAIFIRLHNNIALSLSKINLFWSDDIIYHEARRIVTAILQHITYKEFIPLMIGPSRSKFGAYQYDSTADVTISNEFATAAYRFGHTLVNSFLRRLNNQYEFIEDISLSQLFFRPAEAYNQQKGGMDSFIYGLLFTPSSKFNPMFNNILRNHLFEAEKLTHPVQTKRFDLAAININRGRDHGLPTYNSMRRYCGLGSASSFNDLRDTMDLTVIGKLASVYSHVDDIDLYVGGISERSVSGGIVGPTFACIIGDEFKNLRRGDRFFYETQNPNIRFTSGTPQAFPLPLAYNQSRSFWQNRAYRTSDNEQQNTSEYPVRSTTAPIGRYAHTRRTPADGIIPLTLAMWRKGSSETAYKKEFSGKVPSLLYMKTFVDSFAGPMNQ</sequence>
<keyword evidence="5" id="KW-0479">Metal-binding</keyword>
<feature type="compositionally biased region" description="Polar residues" evidence="6">
    <location>
        <begin position="255"/>
        <end position="268"/>
    </location>
</feature>
<dbReference type="Pfam" id="PF03098">
    <property type="entry name" value="An_peroxidase"/>
    <property type="match status" value="1"/>
</dbReference>
<keyword evidence="5" id="KW-0349">Heme</keyword>
<dbReference type="CDD" id="cd09823">
    <property type="entry name" value="peroxinectin_like"/>
    <property type="match status" value="1"/>
</dbReference>
<dbReference type="InterPro" id="IPR037120">
    <property type="entry name" value="Haem_peroxidase_sf_animal"/>
</dbReference>
<keyword evidence="2" id="KW-0964">Secreted</keyword>
<gene>
    <name evidence="7" type="ORF">JYZ213_LOCUS27909</name>
</gene>
<dbReference type="FunFam" id="1.10.640.10:FF:000003">
    <property type="entry name" value="chorion peroxidase"/>
    <property type="match status" value="1"/>
</dbReference>
<dbReference type="GO" id="GO:0004601">
    <property type="term" value="F:peroxidase activity"/>
    <property type="evidence" value="ECO:0007669"/>
    <property type="project" value="InterPro"/>
</dbReference>
<protein>
    <submittedName>
        <fullName evidence="7">Uncharacterized protein</fullName>
    </submittedName>
</protein>
<evidence type="ECO:0000313" key="8">
    <source>
        <dbReference type="Proteomes" id="UP000663845"/>
    </source>
</evidence>
<dbReference type="GO" id="GO:0005576">
    <property type="term" value="C:extracellular region"/>
    <property type="evidence" value="ECO:0007669"/>
    <property type="project" value="UniProtKB-SubCell"/>
</dbReference>
<dbReference type="PRINTS" id="PR00457">
    <property type="entry name" value="ANPEROXIDASE"/>
</dbReference>
<dbReference type="EMBL" id="CAJNOG010000396">
    <property type="protein sequence ID" value="CAF1219277.1"/>
    <property type="molecule type" value="Genomic_DNA"/>
</dbReference>
<evidence type="ECO:0000256" key="4">
    <source>
        <dbReference type="ARBA" id="ARBA00023180"/>
    </source>
</evidence>
<accession>A0A814XR57</accession>
<dbReference type="InterPro" id="IPR019791">
    <property type="entry name" value="Haem_peroxidase_animal"/>
</dbReference>
<dbReference type="GO" id="GO:0020037">
    <property type="term" value="F:heme binding"/>
    <property type="evidence" value="ECO:0007669"/>
    <property type="project" value="InterPro"/>
</dbReference>
<evidence type="ECO:0000256" key="2">
    <source>
        <dbReference type="ARBA" id="ARBA00022525"/>
    </source>
</evidence>
<dbReference type="InterPro" id="IPR010255">
    <property type="entry name" value="Haem_peroxidase_sf"/>
</dbReference>
<dbReference type="Gene3D" id="1.10.640.10">
    <property type="entry name" value="Haem peroxidase domain superfamily, animal type"/>
    <property type="match status" value="1"/>
</dbReference>
<evidence type="ECO:0000256" key="6">
    <source>
        <dbReference type="SAM" id="MobiDB-lite"/>
    </source>
</evidence>
<reference evidence="7" key="1">
    <citation type="submission" date="2021-02" db="EMBL/GenBank/DDBJ databases">
        <authorList>
            <person name="Nowell W R."/>
        </authorList>
    </citation>
    <scope>NUCLEOTIDE SEQUENCE</scope>
</reference>
<keyword evidence="3" id="KW-0732">Signal</keyword>
<dbReference type="SUPFAM" id="SSF48113">
    <property type="entry name" value="Heme-dependent peroxidases"/>
    <property type="match status" value="1"/>
</dbReference>
<dbReference type="PANTHER" id="PTHR11475">
    <property type="entry name" value="OXIDASE/PEROXIDASE"/>
    <property type="match status" value="1"/>
</dbReference>
<dbReference type="GO" id="GO:0006979">
    <property type="term" value="P:response to oxidative stress"/>
    <property type="evidence" value="ECO:0007669"/>
    <property type="project" value="InterPro"/>
</dbReference>
<keyword evidence="4" id="KW-0325">Glycoprotein</keyword>